<dbReference type="Proteomes" id="UP000318349">
    <property type="component" value="Unassembled WGS sequence"/>
</dbReference>
<dbReference type="InterPro" id="IPR007435">
    <property type="entry name" value="DUF484"/>
</dbReference>
<dbReference type="AlphaFoldDB" id="A0A558CF12"/>
<keyword evidence="5" id="KW-1185">Reference proteome</keyword>
<evidence type="ECO:0000313" key="4">
    <source>
        <dbReference type="Proteomes" id="UP000318349"/>
    </source>
</evidence>
<dbReference type="InterPro" id="IPR029016">
    <property type="entry name" value="GAF-like_dom_sf"/>
</dbReference>
<dbReference type="EMBL" id="VMNI01000006">
    <property type="protein sequence ID" value="TVO78182.1"/>
    <property type="molecule type" value="Genomic_DNA"/>
</dbReference>
<name>A0A558CF12_9RHOO</name>
<keyword evidence="1" id="KW-0175">Coiled coil</keyword>
<evidence type="ECO:0000313" key="5">
    <source>
        <dbReference type="Proteomes" id="UP000319502"/>
    </source>
</evidence>
<dbReference type="EMBL" id="VMNK01000006">
    <property type="protein sequence ID" value="TVO57802.1"/>
    <property type="molecule type" value="Genomic_DNA"/>
</dbReference>
<dbReference type="Gene3D" id="3.30.450.40">
    <property type="match status" value="1"/>
</dbReference>
<evidence type="ECO:0000313" key="3">
    <source>
        <dbReference type="EMBL" id="TVO78182.1"/>
    </source>
</evidence>
<dbReference type="Pfam" id="PF04340">
    <property type="entry name" value="DUF484"/>
    <property type="match status" value="1"/>
</dbReference>
<feature type="coiled-coil region" evidence="1">
    <location>
        <begin position="38"/>
        <end position="65"/>
    </location>
</feature>
<organism evidence="3 4">
    <name type="scientific">Denitromonas halophila</name>
    <dbReference type="NCBI Taxonomy" id="1629404"/>
    <lineage>
        <taxon>Bacteria</taxon>
        <taxon>Pseudomonadati</taxon>
        <taxon>Pseudomonadota</taxon>
        <taxon>Betaproteobacteria</taxon>
        <taxon>Rhodocyclales</taxon>
        <taxon>Zoogloeaceae</taxon>
        <taxon>Denitromonas</taxon>
    </lineage>
</organism>
<dbReference type="SUPFAM" id="SSF55781">
    <property type="entry name" value="GAF domain-like"/>
    <property type="match status" value="1"/>
</dbReference>
<sequence length="216" mass="24499">MKTDDIVQFLKDNPDFFEQNGELLDSLTVAHPHNGQAISLAERQLHALREKIRQLEVKLTELIRFGEENDEISEKVHRMVLALLDADSFEGVRDAVFSHLREDFSVPHVAIRIWNSVLRRDTAEFTPVSEDIRFFAGDMRRPFCGSPAHVEITDWFGEAAPHVRSVALVPLKQDGRLLGLLAMGSEDPERFYAEMGTLYVSRIGEMVSAAVQRRLG</sequence>
<dbReference type="PANTHER" id="PTHR38765">
    <property type="entry name" value="DUF484 DOMAIN-CONTAINING PROTEIN"/>
    <property type="match status" value="1"/>
</dbReference>
<evidence type="ECO:0000256" key="1">
    <source>
        <dbReference type="SAM" id="Coils"/>
    </source>
</evidence>
<accession>A0A558CF12</accession>
<proteinExistence type="predicted"/>
<evidence type="ECO:0000313" key="2">
    <source>
        <dbReference type="EMBL" id="TVO57802.1"/>
    </source>
</evidence>
<dbReference type="RefSeq" id="WP_144174963.1">
    <property type="nucleotide sequence ID" value="NZ_VMNK01000006.1"/>
</dbReference>
<dbReference type="OrthoDB" id="8525200at2"/>
<dbReference type="Proteomes" id="UP000319502">
    <property type="component" value="Unassembled WGS sequence"/>
</dbReference>
<protein>
    <submittedName>
        <fullName evidence="3">DUF484 family protein</fullName>
    </submittedName>
</protein>
<comment type="caution">
    <text evidence="3">The sequence shown here is derived from an EMBL/GenBank/DDBJ whole genome shotgun (WGS) entry which is preliminary data.</text>
</comment>
<reference evidence="4 5" key="1">
    <citation type="submission" date="2019-07" db="EMBL/GenBank/DDBJ databases">
        <title>The pathways for chlorine oxyanion respiration interact through the shared metabolite chlorate.</title>
        <authorList>
            <person name="Barnum T.P."/>
            <person name="Cheng Y."/>
            <person name="Hill K.A."/>
            <person name="Lucas L.N."/>
            <person name="Carlson H.K."/>
            <person name="Coates J.D."/>
        </authorList>
    </citation>
    <scope>NUCLEOTIDE SEQUENCE [LARGE SCALE GENOMIC DNA]</scope>
    <source>
        <strain evidence="3 4">SFB-1</strain>
        <strain evidence="2 5">SFB-3</strain>
    </source>
</reference>
<dbReference type="PANTHER" id="PTHR38765:SF1">
    <property type="entry name" value="DUF484 DOMAIN-CONTAINING PROTEIN"/>
    <property type="match status" value="1"/>
</dbReference>
<gene>
    <name evidence="3" type="ORF">FHP89_06805</name>
    <name evidence="2" type="ORF">FHP91_09060</name>
</gene>